<evidence type="ECO:0000256" key="2">
    <source>
        <dbReference type="ARBA" id="ARBA00022475"/>
    </source>
</evidence>
<comment type="caution">
    <text evidence="7">The sequence shown here is derived from an EMBL/GenBank/DDBJ whole genome shotgun (WGS) entry which is preliminary data.</text>
</comment>
<reference evidence="7" key="1">
    <citation type="submission" date="2022-09" db="EMBL/GenBank/DDBJ databases">
        <title>Novosphingobium sp. Nov., a polycyclic aromatic hydrocarbon-degrading bacterium isolated form mangrove sediments in HongKong.</title>
        <authorList>
            <person name="Hu Z."/>
        </authorList>
    </citation>
    <scope>NUCLEOTIDE SEQUENCE</scope>
    <source>
        <strain evidence="7">HK4-1</strain>
    </source>
</reference>
<protein>
    <submittedName>
        <fullName evidence="7">Lipopolysaccharide biosynthesis protein</fullName>
    </submittedName>
</protein>
<feature type="transmembrane region" description="Helical" evidence="6">
    <location>
        <begin position="385"/>
        <end position="403"/>
    </location>
</feature>
<evidence type="ECO:0000256" key="6">
    <source>
        <dbReference type="SAM" id="Phobius"/>
    </source>
</evidence>
<dbReference type="PANTHER" id="PTHR30250">
    <property type="entry name" value="PST FAMILY PREDICTED COLANIC ACID TRANSPORTER"/>
    <property type="match status" value="1"/>
</dbReference>
<evidence type="ECO:0000256" key="1">
    <source>
        <dbReference type="ARBA" id="ARBA00004651"/>
    </source>
</evidence>
<accession>A0ABT2I4Z8</accession>
<keyword evidence="5 6" id="KW-0472">Membrane</keyword>
<feature type="transmembrane region" description="Helical" evidence="6">
    <location>
        <begin position="317"/>
        <end position="336"/>
    </location>
</feature>
<name>A0ABT2I4Z8_9SPHN</name>
<feature type="transmembrane region" description="Helical" evidence="6">
    <location>
        <begin position="190"/>
        <end position="213"/>
    </location>
</feature>
<keyword evidence="4 6" id="KW-1133">Transmembrane helix</keyword>
<feature type="transmembrane region" description="Helical" evidence="6">
    <location>
        <begin position="342"/>
        <end position="364"/>
    </location>
</feature>
<feature type="transmembrane region" description="Helical" evidence="6">
    <location>
        <begin position="19"/>
        <end position="39"/>
    </location>
</feature>
<feature type="transmembrane region" description="Helical" evidence="6">
    <location>
        <begin position="409"/>
        <end position="431"/>
    </location>
</feature>
<dbReference type="PANTHER" id="PTHR30250:SF31">
    <property type="entry name" value="INNER MEMBRANE PROTEIN YGHQ"/>
    <property type="match status" value="1"/>
</dbReference>
<feature type="transmembrane region" description="Helical" evidence="6">
    <location>
        <begin position="51"/>
        <end position="75"/>
    </location>
</feature>
<keyword evidence="8" id="KW-1185">Reference proteome</keyword>
<sequence length="438" mass="45629">MSATAAPADSRIRRIFRGLGLVLGGKAGAGILSLLYLLLATRYLGPTDYGVLVLVHAYVTTVCGIIEFPSWQAILRYGAEADRDGSTHRLGRLLRFGATVELTGGALAIVSAMVLAPFVGPHLGWSAKAMAFAPVYAFAVLGSIRSTPAGYLQLIGRFDLIGLHNLVQPIVRVGGTIVVIAFGWGLKSFLAAWLLAALAEFAVLWGMGLWFAARRLGSGLWKPEPGAVRLENPGIWRFLIASNADVTLRDLTGRIAPLIVGWVLGPASAGLFAVAQRATVIIAQPAQILGNTSYAELSHIVAEGGGGSALRQTVAKVAGISLLAAAPIVLIVAFFPKVIVGLLAGPAFAAAASVMIVLVAARAIALVGPPCSSAISALGHPERSMGANLFASLVFLPVLPWLLHRFDLMGAGIQALGQAILASALLVFLTWRSSGRTG</sequence>
<dbReference type="Pfam" id="PF13440">
    <property type="entry name" value="Polysacc_synt_3"/>
    <property type="match status" value="1"/>
</dbReference>
<evidence type="ECO:0000313" key="8">
    <source>
        <dbReference type="Proteomes" id="UP001165583"/>
    </source>
</evidence>
<dbReference type="InterPro" id="IPR050833">
    <property type="entry name" value="Poly_Biosynth_Transport"/>
</dbReference>
<evidence type="ECO:0000256" key="5">
    <source>
        <dbReference type="ARBA" id="ARBA00023136"/>
    </source>
</evidence>
<dbReference type="EMBL" id="JANZXA010000005">
    <property type="protein sequence ID" value="MCT2399627.1"/>
    <property type="molecule type" value="Genomic_DNA"/>
</dbReference>
<feature type="transmembrane region" description="Helical" evidence="6">
    <location>
        <begin position="96"/>
        <end position="119"/>
    </location>
</feature>
<feature type="transmembrane region" description="Helical" evidence="6">
    <location>
        <begin position="125"/>
        <end position="144"/>
    </location>
</feature>
<keyword evidence="2" id="KW-1003">Cell membrane</keyword>
<comment type="subcellular location">
    <subcellularLocation>
        <location evidence="1">Cell membrane</location>
        <topology evidence="1">Multi-pass membrane protein</topology>
    </subcellularLocation>
</comment>
<organism evidence="7 8">
    <name type="scientific">Novosphingobium mangrovi</name>
    <name type="common">ex Huang et al. 2023</name>
    <dbReference type="NCBI Taxonomy" id="2976432"/>
    <lineage>
        <taxon>Bacteria</taxon>
        <taxon>Pseudomonadati</taxon>
        <taxon>Pseudomonadota</taxon>
        <taxon>Alphaproteobacteria</taxon>
        <taxon>Sphingomonadales</taxon>
        <taxon>Sphingomonadaceae</taxon>
        <taxon>Novosphingobium</taxon>
    </lineage>
</organism>
<evidence type="ECO:0000256" key="4">
    <source>
        <dbReference type="ARBA" id="ARBA00022989"/>
    </source>
</evidence>
<evidence type="ECO:0000256" key="3">
    <source>
        <dbReference type="ARBA" id="ARBA00022692"/>
    </source>
</evidence>
<feature type="transmembrane region" description="Helical" evidence="6">
    <location>
        <begin position="165"/>
        <end position="184"/>
    </location>
</feature>
<dbReference type="Proteomes" id="UP001165583">
    <property type="component" value="Unassembled WGS sequence"/>
</dbReference>
<gene>
    <name evidence="7" type="ORF">NZK81_08695</name>
</gene>
<proteinExistence type="predicted"/>
<dbReference type="RefSeq" id="WP_260045735.1">
    <property type="nucleotide sequence ID" value="NZ_JANZXA010000005.1"/>
</dbReference>
<keyword evidence="3 6" id="KW-0812">Transmembrane</keyword>
<evidence type="ECO:0000313" key="7">
    <source>
        <dbReference type="EMBL" id="MCT2399627.1"/>
    </source>
</evidence>